<dbReference type="EMBL" id="JAGFMF010011868">
    <property type="protein sequence ID" value="KAG8510614.1"/>
    <property type="molecule type" value="Genomic_DNA"/>
</dbReference>
<sequence length="85" mass="9045">GQEAGDLVFKAECQHGQVPGSAHCDGAAGGGQGFSCALQQDLSWRPKRFSVFPGYAPPKIQKNCKHLLKVNGKSMGGLFNLQAWS</sequence>
<keyword evidence="2" id="KW-1185">Reference proteome</keyword>
<reference evidence="1" key="1">
    <citation type="journal article" date="2021" name="Evol. Appl.">
        <title>The genome of the Pyrenean desman and the effects of bottlenecks and inbreeding on the genomic landscape of an endangered species.</title>
        <authorList>
            <person name="Escoda L."/>
            <person name="Castresana J."/>
        </authorList>
    </citation>
    <scope>NUCLEOTIDE SEQUENCE</scope>
    <source>
        <strain evidence="1">IBE-C5619</strain>
    </source>
</reference>
<proteinExistence type="predicted"/>
<feature type="non-terminal residue" evidence="1">
    <location>
        <position position="1"/>
    </location>
</feature>
<feature type="non-terminal residue" evidence="1">
    <location>
        <position position="85"/>
    </location>
</feature>
<comment type="caution">
    <text evidence="1">The sequence shown here is derived from an EMBL/GenBank/DDBJ whole genome shotgun (WGS) entry which is preliminary data.</text>
</comment>
<gene>
    <name evidence="1" type="ORF">J0S82_002670</name>
</gene>
<name>A0A8J5ZVQ7_GALPY</name>
<evidence type="ECO:0000313" key="1">
    <source>
        <dbReference type="EMBL" id="KAG8510614.1"/>
    </source>
</evidence>
<dbReference type="AlphaFoldDB" id="A0A8J5ZVQ7"/>
<accession>A0A8J5ZVQ7</accession>
<dbReference type="Proteomes" id="UP000700334">
    <property type="component" value="Unassembled WGS sequence"/>
</dbReference>
<organism evidence="1 2">
    <name type="scientific">Galemys pyrenaicus</name>
    <name type="common">Iberian desman</name>
    <name type="synonym">Pyrenean desman</name>
    <dbReference type="NCBI Taxonomy" id="202257"/>
    <lineage>
        <taxon>Eukaryota</taxon>
        <taxon>Metazoa</taxon>
        <taxon>Chordata</taxon>
        <taxon>Craniata</taxon>
        <taxon>Vertebrata</taxon>
        <taxon>Euteleostomi</taxon>
        <taxon>Mammalia</taxon>
        <taxon>Eutheria</taxon>
        <taxon>Laurasiatheria</taxon>
        <taxon>Eulipotyphla</taxon>
        <taxon>Talpidae</taxon>
        <taxon>Galemys</taxon>
    </lineage>
</organism>
<evidence type="ECO:0000313" key="2">
    <source>
        <dbReference type="Proteomes" id="UP000700334"/>
    </source>
</evidence>
<protein>
    <submittedName>
        <fullName evidence="1">Uncharacterized protein</fullName>
    </submittedName>
</protein>